<protein>
    <submittedName>
        <fullName evidence="4">Serine hydrolase</fullName>
    </submittedName>
</protein>
<feature type="chain" id="PRO_5045641040" evidence="1">
    <location>
        <begin position="20"/>
        <end position="557"/>
    </location>
</feature>
<evidence type="ECO:0000256" key="1">
    <source>
        <dbReference type="SAM" id="SignalP"/>
    </source>
</evidence>
<evidence type="ECO:0000259" key="3">
    <source>
        <dbReference type="Pfam" id="PF11954"/>
    </source>
</evidence>
<dbReference type="SUPFAM" id="SSF56601">
    <property type="entry name" value="beta-lactamase/transpeptidase-like"/>
    <property type="match status" value="1"/>
</dbReference>
<proteinExistence type="predicted"/>
<feature type="domain" description="Peptidase S12 Pab87-related C-terminal" evidence="3">
    <location>
        <begin position="371"/>
        <end position="444"/>
    </location>
</feature>
<dbReference type="InterPro" id="IPR012338">
    <property type="entry name" value="Beta-lactam/transpept-like"/>
</dbReference>
<keyword evidence="5" id="KW-1185">Reference proteome</keyword>
<dbReference type="PANTHER" id="PTHR46825:SF9">
    <property type="entry name" value="BETA-LACTAMASE-RELATED DOMAIN-CONTAINING PROTEIN"/>
    <property type="match status" value="1"/>
</dbReference>
<evidence type="ECO:0000259" key="2">
    <source>
        <dbReference type="Pfam" id="PF00144"/>
    </source>
</evidence>
<dbReference type="Pfam" id="PF11954">
    <property type="entry name" value="DUF3471"/>
    <property type="match status" value="1"/>
</dbReference>
<feature type="signal peptide" evidence="1">
    <location>
        <begin position="1"/>
        <end position="19"/>
    </location>
</feature>
<sequence length="557" mass="63241">MKKLFTFLAIMLIFFQTFPQDLESKMDSLAKTLTGDNQPGFIVGVTKGQDILFKKSYGHMNLDYQMPITDQTTFNLASVAKHITAFALLKLEQEEQLDLNASVRQYIPDLPDYGKDFTVSQMIFHTSGLGSTDNIRLLAGISLEQPWTAEDEYNLIMSYRILNFTPGEEFLYSNGGYALLAKIIENVSGKSFDEYIESEIFSPLGMNNSYAYTRPGKTIPNRAAGYKNTANGIERTITESESVAGGTNIYMSLEDMLTWGRHYFNPSLFDIEVKRRLEESPTKLADGTDLKYSYGLSLVDYKGVRLVSHSGGTMGFSAYFTWYPDHDMFVGVASNNQNISTATISRLVTETLLSDYLVQPTVVEDIDVMLSSEELKKFEGSFKMEDGMVLKFEEKEGKLFLLIPDAPEFELFASSSNKFYLKAFEAQSEFIIDNNGEVNELVWYQSGKSFPGKKDDGTPSLAAPEKDELLGNYFSKDLNVTYQINLINDVPVLVMPRTLKYYLDLENIPLEHIDADRFKVERLGEIYFTRDIRNRLNGFVIKDIGRLRNIQFEKINQ</sequence>
<dbReference type="InterPro" id="IPR050491">
    <property type="entry name" value="AmpC-like"/>
</dbReference>
<dbReference type="Gene3D" id="3.40.710.10">
    <property type="entry name" value="DD-peptidase/beta-lactamase superfamily"/>
    <property type="match status" value="1"/>
</dbReference>
<keyword evidence="1" id="KW-0732">Signal</keyword>
<keyword evidence="4" id="KW-0378">Hydrolase</keyword>
<name>A0ABS9V576_9BACT</name>
<dbReference type="Pfam" id="PF00144">
    <property type="entry name" value="Beta-lactamase"/>
    <property type="match status" value="1"/>
</dbReference>
<reference evidence="4" key="1">
    <citation type="submission" date="2022-03" db="EMBL/GenBank/DDBJ databases">
        <title>De novo assembled genomes of Belliella spp. (Cyclobacteriaceae) strains.</title>
        <authorList>
            <person name="Szabo A."/>
            <person name="Korponai K."/>
            <person name="Felfoldi T."/>
        </authorList>
    </citation>
    <scope>NUCLEOTIDE SEQUENCE</scope>
    <source>
        <strain evidence="4">DSM 111904</strain>
    </source>
</reference>
<dbReference type="Proteomes" id="UP001165489">
    <property type="component" value="Unassembled WGS sequence"/>
</dbReference>
<organism evidence="4 5">
    <name type="scientific">Belliella filtrata</name>
    <dbReference type="NCBI Taxonomy" id="2923435"/>
    <lineage>
        <taxon>Bacteria</taxon>
        <taxon>Pseudomonadati</taxon>
        <taxon>Bacteroidota</taxon>
        <taxon>Cytophagia</taxon>
        <taxon>Cytophagales</taxon>
        <taxon>Cyclobacteriaceae</taxon>
        <taxon>Belliella</taxon>
    </lineage>
</organism>
<feature type="domain" description="Beta-lactamase-related" evidence="2">
    <location>
        <begin position="35"/>
        <end position="338"/>
    </location>
</feature>
<comment type="caution">
    <text evidence="4">The sequence shown here is derived from an EMBL/GenBank/DDBJ whole genome shotgun (WGS) entry which is preliminary data.</text>
</comment>
<gene>
    <name evidence="4" type="ORF">MM239_19370</name>
</gene>
<dbReference type="RefSeq" id="WP_241349988.1">
    <property type="nucleotide sequence ID" value="NZ_JAKZGP010000086.1"/>
</dbReference>
<evidence type="ECO:0000313" key="5">
    <source>
        <dbReference type="Proteomes" id="UP001165489"/>
    </source>
</evidence>
<dbReference type="EMBL" id="JAKZGP010000086">
    <property type="protein sequence ID" value="MCH7411556.1"/>
    <property type="molecule type" value="Genomic_DNA"/>
</dbReference>
<dbReference type="PANTHER" id="PTHR46825">
    <property type="entry name" value="D-ALANYL-D-ALANINE-CARBOXYPEPTIDASE/ENDOPEPTIDASE AMPH"/>
    <property type="match status" value="1"/>
</dbReference>
<dbReference type="InterPro" id="IPR021860">
    <property type="entry name" value="Peptidase_S12_Pab87-rel_C"/>
</dbReference>
<dbReference type="InterPro" id="IPR001466">
    <property type="entry name" value="Beta-lactam-related"/>
</dbReference>
<dbReference type="GO" id="GO:0016787">
    <property type="term" value="F:hydrolase activity"/>
    <property type="evidence" value="ECO:0007669"/>
    <property type="project" value="UniProtKB-KW"/>
</dbReference>
<evidence type="ECO:0000313" key="4">
    <source>
        <dbReference type="EMBL" id="MCH7411556.1"/>
    </source>
</evidence>
<accession>A0ABS9V576</accession>